<evidence type="ECO:0008006" key="4">
    <source>
        <dbReference type="Google" id="ProtNLM"/>
    </source>
</evidence>
<evidence type="ECO:0000313" key="2">
    <source>
        <dbReference type="EMBL" id="ELR69791.1"/>
    </source>
</evidence>
<keyword evidence="1" id="KW-0812">Transmembrane</keyword>
<name>L8JLJ4_9BACT</name>
<reference evidence="2 3" key="1">
    <citation type="submission" date="2012-12" db="EMBL/GenBank/DDBJ databases">
        <title>Genome assembly of Fulvivirga imtechensis AK7.</title>
        <authorList>
            <person name="Nupur N."/>
            <person name="Khatri I."/>
            <person name="Kumar R."/>
            <person name="Subramanian S."/>
            <person name="Pinnaka A."/>
        </authorList>
    </citation>
    <scope>NUCLEOTIDE SEQUENCE [LARGE SCALE GENOMIC DNA]</scope>
    <source>
        <strain evidence="2 3">AK7</strain>
    </source>
</reference>
<dbReference type="EMBL" id="AMZN01000068">
    <property type="protein sequence ID" value="ELR69791.1"/>
    <property type="molecule type" value="Genomic_DNA"/>
</dbReference>
<comment type="caution">
    <text evidence="2">The sequence shown here is derived from an EMBL/GenBank/DDBJ whole genome shotgun (WGS) entry which is preliminary data.</text>
</comment>
<gene>
    <name evidence="2" type="ORF">C900_04638</name>
</gene>
<dbReference type="AlphaFoldDB" id="L8JLJ4"/>
<dbReference type="STRING" id="1237149.C900_04638"/>
<dbReference type="RefSeq" id="WP_009581827.1">
    <property type="nucleotide sequence ID" value="NZ_AMZN01000068.1"/>
</dbReference>
<accession>L8JLJ4</accession>
<keyword evidence="3" id="KW-1185">Reference proteome</keyword>
<keyword evidence="1" id="KW-1133">Transmembrane helix</keyword>
<sequence length="176" mass="20680">MNDRLKEEVEKRRSAFDLHEPDLDQLWQGIEEGVRQKERHSLWRSVMKIAASLLLLCSLGIVIWSYNKGYEKEGYALHDISPELAETEYYYSQLVDEKLRVIRASNADVDEEVMKNLQTLDSAYQDLKKDLKDNVDSEEVISAMISNYRIKLNILEQILTEIKHHDQKEQQQEVNI</sequence>
<organism evidence="2 3">
    <name type="scientific">Fulvivirga imtechensis AK7</name>
    <dbReference type="NCBI Taxonomy" id="1237149"/>
    <lineage>
        <taxon>Bacteria</taxon>
        <taxon>Pseudomonadati</taxon>
        <taxon>Bacteroidota</taxon>
        <taxon>Cytophagia</taxon>
        <taxon>Cytophagales</taxon>
        <taxon>Fulvivirgaceae</taxon>
        <taxon>Fulvivirga</taxon>
    </lineage>
</organism>
<evidence type="ECO:0000256" key="1">
    <source>
        <dbReference type="SAM" id="Phobius"/>
    </source>
</evidence>
<dbReference type="OrthoDB" id="1143801at2"/>
<proteinExistence type="predicted"/>
<evidence type="ECO:0000313" key="3">
    <source>
        <dbReference type="Proteomes" id="UP000011135"/>
    </source>
</evidence>
<protein>
    <recommendedName>
        <fullName evidence="4">Anti-sigma factor</fullName>
    </recommendedName>
</protein>
<dbReference type="Proteomes" id="UP000011135">
    <property type="component" value="Unassembled WGS sequence"/>
</dbReference>
<keyword evidence="1" id="KW-0472">Membrane</keyword>
<feature type="transmembrane region" description="Helical" evidence="1">
    <location>
        <begin position="45"/>
        <end position="66"/>
    </location>
</feature>